<dbReference type="GO" id="GO:0032993">
    <property type="term" value="C:protein-DNA complex"/>
    <property type="evidence" value="ECO:0007669"/>
    <property type="project" value="TreeGrafter"/>
</dbReference>
<dbReference type="Pfam" id="PF00486">
    <property type="entry name" value="Trans_reg_C"/>
    <property type="match status" value="1"/>
</dbReference>
<dbReference type="PROSITE" id="PS50110">
    <property type="entry name" value="RESPONSE_REGULATORY"/>
    <property type="match status" value="1"/>
</dbReference>
<keyword evidence="3" id="KW-0805">Transcription regulation</keyword>
<dbReference type="InterPro" id="IPR016032">
    <property type="entry name" value="Sig_transdc_resp-reg_C-effctor"/>
</dbReference>
<dbReference type="PROSITE" id="PS51755">
    <property type="entry name" value="OMPR_PHOB"/>
    <property type="match status" value="1"/>
</dbReference>
<dbReference type="SMART" id="SM00862">
    <property type="entry name" value="Trans_reg_C"/>
    <property type="match status" value="1"/>
</dbReference>
<dbReference type="CDD" id="cd17625">
    <property type="entry name" value="REC_OmpR_DrrD-like"/>
    <property type="match status" value="1"/>
</dbReference>
<keyword evidence="2" id="KW-0902">Two-component regulatory system</keyword>
<dbReference type="GO" id="GO:0006355">
    <property type="term" value="P:regulation of DNA-templated transcription"/>
    <property type="evidence" value="ECO:0007669"/>
    <property type="project" value="InterPro"/>
</dbReference>
<dbReference type="PANTHER" id="PTHR48111">
    <property type="entry name" value="REGULATOR OF RPOS"/>
    <property type="match status" value="1"/>
</dbReference>
<feature type="domain" description="Response regulatory" evidence="8">
    <location>
        <begin position="2"/>
        <end position="116"/>
    </location>
</feature>
<dbReference type="InterPro" id="IPR039420">
    <property type="entry name" value="WalR-like"/>
</dbReference>
<evidence type="ECO:0000256" key="6">
    <source>
        <dbReference type="PROSITE-ProRule" id="PRU00169"/>
    </source>
</evidence>
<name>A0A7C9JD27_9BACT</name>
<feature type="DNA-binding region" description="OmpR/PhoB-type" evidence="7">
    <location>
        <begin position="124"/>
        <end position="222"/>
    </location>
</feature>
<evidence type="ECO:0000259" key="9">
    <source>
        <dbReference type="PROSITE" id="PS51755"/>
    </source>
</evidence>
<dbReference type="Gene3D" id="1.10.10.10">
    <property type="entry name" value="Winged helix-like DNA-binding domain superfamily/Winged helix DNA-binding domain"/>
    <property type="match status" value="1"/>
</dbReference>
<dbReference type="PANTHER" id="PTHR48111:SF1">
    <property type="entry name" value="TWO-COMPONENT RESPONSE REGULATOR ORR33"/>
    <property type="match status" value="1"/>
</dbReference>
<evidence type="ECO:0000259" key="8">
    <source>
        <dbReference type="PROSITE" id="PS50110"/>
    </source>
</evidence>
<dbReference type="SMART" id="SM00448">
    <property type="entry name" value="REC"/>
    <property type="match status" value="1"/>
</dbReference>
<dbReference type="Gene3D" id="6.10.250.690">
    <property type="match status" value="1"/>
</dbReference>
<dbReference type="FunFam" id="3.40.50.2300:FF:000001">
    <property type="entry name" value="DNA-binding response regulator PhoB"/>
    <property type="match status" value="1"/>
</dbReference>
<evidence type="ECO:0000313" key="10">
    <source>
        <dbReference type="EMBL" id="NBI33916.1"/>
    </source>
</evidence>
<keyword evidence="4 7" id="KW-0238">DNA-binding</keyword>
<dbReference type="InterPro" id="IPR001789">
    <property type="entry name" value="Sig_transdc_resp-reg_receiver"/>
</dbReference>
<protein>
    <submittedName>
        <fullName evidence="10">DNA-binding response regulator</fullName>
    </submittedName>
</protein>
<dbReference type="InterPro" id="IPR011006">
    <property type="entry name" value="CheY-like_superfamily"/>
</dbReference>
<evidence type="ECO:0000256" key="1">
    <source>
        <dbReference type="ARBA" id="ARBA00022553"/>
    </source>
</evidence>
<dbReference type="GO" id="GO:0000156">
    <property type="term" value="F:phosphorelay response regulator activity"/>
    <property type="evidence" value="ECO:0007669"/>
    <property type="project" value="TreeGrafter"/>
</dbReference>
<evidence type="ECO:0000256" key="2">
    <source>
        <dbReference type="ARBA" id="ARBA00023012"/>
    </source>
</evidence>
<accession>A0A7C9JD27</accession>
<feature type="domain" description="OmpR/PhoB-type" evidence="9">
    <location>
        <begin position="124"/>
        <end position="222"/>
    </location>
</feature>
<dbReference type="AlphaFoldDB" id="A0A7C9JD27"/>
<evidence type="ECO:0000256" key="3">
    <source>
        <dbReference type="ARBA" id="ARBA00023015"/>
    </source>
</evidence>
<gene>
    <name evidence="10" type="ORF">D1639_02470</name>
</gene>
<proteinExistence type="predicted"/>
<evidence type="ECO:0000256" key="4">
    <source>
        <dbReference type="ARBA" id="ARBA00023125"/>
    </source>
</evidence>
<keyword evidence="1 6" id="KW-0597">Phosphoprotein</keyword>
<dbReference type="SUPFAM" id="SSF46894">
    <property type="entry name" value="C-terminal effector domain of the bipartite response regulators"/>
    <property type="match status" value="1"/>
</dbReference>
<evidence type="ECO:0000256" key="5">
    <source>
        <dbReference type="ARBA" id="ARBA00023163"/>
    </source>
</evidence>
<dbReference type="GO" id="GO:0000976">
    <property type="term" value="F:transcription cis-regulatory region binding"/>
    <property type="evidence" value="ECO:0007669"/>
    <property type="project" value="TreeGrafter"/>
</dbReference>
<dbReference type="CDD" id="cd00383">
    <property type="entry name" value="trans_reg_C"/>
    <property type="match status" value="1"/>
</dbReference>
<dbReference type="Gene3D" id="3.40.50.2300">
    <property type="match status" value="1"/>
</dbReference>
<comment type="caution">
    <text evidence="10">The sequence shown here is derived from an EMBL/GenBank/DDBJ whole genome shotgun (WGS) entry which is preliminary data.</text>
</comment>
<evidence type="ECO:0000256" key="7">
    <source>
        <dbReference type="PROSITE-ProRule" id="PRU01091"/>
    </source>
</evidence>
<keyword evidence="5" id="KW-0804">Transcription</keyword>
<dbReference type="Pfam" id="PF00072">
    <property type="entry name" value="Response_reg"/>
    <property type="match status" value="1"/>
</dbReference>
<dbReference type="SUPFAM" id="SSF52172">
    <property type="entry name" value="CheY-like"/>
    <property type="match status" value="1"/>
</dbReference>
<dbReference type="InterPro" id="IPR036388">
    <property type="entry name" value="WH-like_DNA-bd_sf"/>
</dbReference>
<feature type="modified residue" description="4-aspartylphosphate" evidence="6">
    <location>
        <position position="51"/>
    </location>
</feature>
<organism evidence="10">
    <name type="scientific">Muribaculaceae bacterium Z82</name>
    <dbReference type="NCBI Taxonomy" id="2304548"/>
    <lineage>
        <taxon>Bacteria</taxon>
        <taxon>Pseudomonadati</taxon>
        <taxon>Bacteroidota</taxon>
        <taxon>Bacteroidia</taxon>
        <taxon>Bacteroidales</taxon>
        <taxon>Muribaculaceae</taxon>
    </lineage>
</organism>
<sequence>MHILVVEDDERLSLALAHILREAGYDVDEARTGKDGLSWAESGIYDVIILDVMLPGMDGFAVVSQLRRAGVDTPVLMLTARDSVPDKITGLDSGADDYMTKPFAPAELLAHLRALTRRQGEMIFEQLRAGDLTLSLSAYELSCAGKSIHLSQKEFQLAQVLMSNVGAVVSKSALITKVWGFDAAIEDNNVEAYVSFLRKKLRFLGSHSAIQTIRGAGYRLVAASEDGSEANGDARA</sequence>
<dbReference type="InterPro" id="IPR001867">
    <property type="entry name" value="OmpR/PhoB-type_DNA-bd"/>
</dbReference>
<dbReference type="EMBL" id="QWKH01000009">
    <property type="protein sequence ID" value="NBI33916.1"/>
    <property type="molecule type" value="Genomic_DNA"/>
</dbReference>
<dbReference type="GO" id="GO:0005829">
    <property type="term" value="C:cytosol"/>
    <property type="evidence" value="ECO:0007669"/>
    <property type="project" value="TreeGrafter"/>
</dbReference>
<reference evidence="10" key="1">
    <citation type="submission" date="2018-08" db="EMBL/GenBank/DDBJ databases">
        <title>Murine metabolic-syndrome-specific gut microbial biobank.</title>
        <authorList>
            <person name="Liu C."/>
        </authorList>
    </citation>
    <scope>NUCLEOTIDE SEQUENCE [LARGE SCALE GENOMIC DNA]</scope>
    <source>
        <strain evidence="10">Z82</strain>
    </source>
</reference>